<keyword evidence="5 6" id="KW-0472">Membrane</keyword>
<feature type="transmembrane region" description="Helical" evidence="6">
    <location>
        <begin position="285"/>
        <end position="310"/>
    </location>
</feature>
<dbReference type="AlphaFoldDB" id="A0A5M8RP80"/>
<comment type="similarity">
    <text evidence="2">Belongs to the autoinducer-2 exporter (AI-2E) (TC 2.A.86) family.</text>
</comment>
<evidence type="ECO:0000256" key="5">
    <source>
        <dbReference type="ARBA" id="ARBA00023136"/>
    </source>
</evidence>
<name>A0A5M8RP80_9BACI</name>
<reference evidence="7 8" key="1">
    <citation type="submission" date="2018-08" db="EMBL/GenBank/DDBJ databases">
        <title>Bacillus phenotypic plasticity.</title>
        <authorList>
            <person name="Hurtado E."/>
        </authorList>
    </citation>
    <scope>NUCLEOTIDE SEQUENCE [LARGE SCALE GENOMIC DNA]</scope>
    <source>
        <strain evidence="7 8">427</strain>
    </source>
</reference>
<keyword evidence="3 6" id="KW-0812">Transmembrane</keyword>
<comment type="subcellular location">
    <subcellularLocation>
        <location evidence="1">Membrane</location>
        <topology evidence="1">Multi-pass membrane protein</topology>
    </subcellularLocation>
</comment>
<proteinExistence type="inferred from homology"/>
<evidence type="ECO:0000256" key="4">
    <source>
        <dbReference type="ARBA" id="ARBA00022989"/>
    </source>
</evidence>
<dbReference type="EMBL" id="QSND01000002">
    <property type="protein sequence ID" value="KAA6450407.1"/>
    <property type="molecule type" value="Genomic_DNA"/>
</dbReference>
<dbReference type="STRING" id="1925020.BTA30_15015"/>
<protein>
    <submittedName>
        <fullName evidence="7">AI-2E family transporter</fullName>
    </submittedName>
</protein>
<dbReference type="Pfam" id="PF01594">
    <property type="entry name" value="AI-2E_transport"/>
    <property type="match status" value="1"/>
</dbReference>
<dbReference type="GO" id="GO:0055085">
    <property type="term" value="P:transmembrane transport"/>
    <property type="evidence" value="ECO:0007669"/>
    <property type="project" value="TreeGrafter"/>
</dbReference>
<feature type="transmembrane region" description="Helical" evidence="6">
    <location>
        <begin position="233"/>
        <end position="255"/>
    </location>
</feature>
<feature type="transmembrane region" description="Helical" evidence="6">
    <location>
        <begin position="330"/>
        <end position="361"/>
    </location>
</feature>
<dbReference type="GO" id="GO:0016020">
    <property type="term" value="C:membrane"/>
    <property type="evidence" value="ECO:0007669"/>
    <property type="project" value="UniProtKB-SubCell"/>
</dbReference>
<evidence type="ECO:0000313" key="7">
    <source>
        <dbReference type="EMBL" id="KAA6450407.1"/>
    </source>
</evidence>
<gene>
    <name evidence="7" type="ORF">DX927_05885</name>
</gene>
<feature type="transmembrane region" description="Helical" evidence="6">
    <location>
        <begin position="87"/>
        <end position="108"/>
    </location>
</feature>
<feature type="transmembrane region" description="Helical" evidence="6">
    <location>
        <begin position="175"/>
        <end position="197"/>
    </location>
</feature>
<dbReference type="InterPro" id="IPR002549">
    <property type="entry name" value="AI-2E-like"/>
</dbReference>
<evidence type="ECO:0000256" key="1">
    <source>
        <dbReference type="ARBA" id="ARBA00004141"/>
    </source>
</evidence>
<sequence length="383" mass="43097">MDSLHMWGGRFKKFFLDNKFVLFLLVLLLIGLNILVFTKASFIFTPVIVLIETVALPIVLTGVVYYLLNPIVDFLERKKVKRIYSILLLYIVIIGLITISIVSVIPLLREQIMSLVDNFPRYVHIVEDQIKQLIGSRFFNQVQQTLNINLTDLAGRISDQATTILNSTFTGVGTFIGAVTEVVISIVTVPFVLFYLLKDGKKLPLFILKFVPVRLREQTYVVMSEMNNRLSSYIRGQIIVSFCIGCLLFIGYMIIGLEYASLLALVAACTSIVPYLGPTIAITPAIIIALVTSPFMLVKLIIVWTVVQLFEGKFISPQIMGKNLHIHPVTIIFVLLTAAKLFGLIGVILAIPGYAVIKVVVIHLFEWFKQRSHLYDRTGEDRS</sequence>
<dbReference type="Proteomes" id="UP000324326">
    <property type="component" value="Unassembled WGS sequence"/>
</dbReference>
<feature type="transmembrane region" description="Helical" evidence="6">
    <location>
        <begin position="261"/>
        <end position="278"/>
    </location>
</feature>
<evidence type="ECO:0000256" key="2">
    <source>
        <dbReference type="ARBA" id="ARBA00009773"/>
    </source>
</evidence>
<feature type="transmembrane region" description="Helical" evidence="6">
    <location>
        <begin position="20"/>
        <end position="37"/>
    </location>
</feature>
<accession>A0A5M8RP80</accession>
<evidence type="ECO:0000256" key="3">
    <source>
        <dbReference type="ARBA" id="ARBA00022692"/>
    </source>
</evidence>
<dbReference type="RefSeq" id="WP_148956395.1">
    <property type="nucleotide sequence ID" value="NZ_CM125431.1"/>
</dbReference>
<evidence type="ECO:0000256" key="6">
    <source>
        <dbReference type="SAM" id="Phobius"/>
    </source>
</evidence>
<keyword evidence="4 6" id="KW-1133">Transmembrane helix</keyword>
<feature type="transmembrane region" description="Helical" evidence="6">
    <location>
        <begin position="43"/>
        <end position="67"/>
    </location>
</feature>
<dbReference type="PANTHER" id="PTHR21716">
    <property type="entry name" value="TRANSMEMBRANE PROTEIN"/>
    <property type="match status" value="1"/>
</dbReference>
<evidence type="ECO:0000313" key="8">
    <source>
        <dbReference type="Proteomes" id="UP000324326"/>
    </source>
</evidence>
<comment type="caution">
    <text evidence="7">The sequence shown here is derived from an EMBL/GenBank/DDBJ whole genome shotgun (WGS) entry which is preliminary data.</text>
</comment>
<dbReference type="PANTHER" id="PTHR21716:SF69">
    <property type="entry name" value="TRANSPORT PROTEIN YUBA-RELATED"/>
    <property type="match status" value="1"/>
</dbReference>
<organism evidence="7 8">
    <name type="scientific">Bacillus swezeyi</name>
    <dbReference type="NCBI Taxonomy" id="1925020"/>
    <lineage>
        <taxon>Bacteria</taxon>
        <taxon>Bacillati</taxon>
        <taxon>Bacillota</taxon>
        <taxon>Bacilli</taxon>
        <taxon>Bacillales</taxon>
        <taxon>Bacillaceae</taxon>
        <taxon>Bacillus</taxon>
    </lineage>
</organism>